<protein>
    <submittedName>
        <fullName evidence="1">Uncharacterized protein</fullName>
    </submittedName>
</protein>
<reference evidence="2" key="1">
    <citation type="submission" date="2010-08" db="EMBL/GenBank/DDBJ databases">
        <authorList>
            <consortium name="Caenorhabditis japonica Sequencing Consortium"/>
            <person name="Wilson R.K."/>
        </authorList>
    </citation>
    <scope>NUCLEOTIDE SEQUENCE [LARGE SCALE GENOMIC DNA]</scope>
    <source>
        <strain evidence="2">DF5081</strain>
    </source>
</reference>
<dbReference type="AlphaFoldDB" id="A0A8R1EQR0"/>
<sequence>MAQLRASRNNAYVLPAIVASKNHDDQELHRAGIAQS</sequence>
<evidence type="ECO:0000313" key="1">
    <source>
        <dbReference type="EnsemblMetazoa" id="CJA39906.1"/>
    </source>
</evidence>
<keyword evidence="2" id="KW-1185">Reference proteome</keyword>
<evidence type="ECO:0000313" key="2">
    <source>
        <dbReference type="Proteomes" id="UP000005237"/>
    </source>
</evidence>
<proteinExistence type="predicted"/>
<reference evidence="1" key="2">
    <citation type="submission" date="2022-06" db="UniProtKB">
        <authorList>
            <consortium name="EnsemblMetazoa"/>
        </authorList>
    </citation>
    <scope>IDENTIFICATION</scope>
    <source>
        <strain evidence="1">DF5081</strain>
    </source>
</reference>
<accession>A0A8R1EQR0</accession>
<organism evidence="1 2">
    <name type="scientific">Caenorhabditis japonica</name>
    <dbReference type="NCBI Taxonomy" id="281687"/>
    <lineage>
        <taxon>Eukaryota</taxon>
        <taxon>Metazoa</taxon>
        <taxon>Ecdysozoa</taxon>
        <taxon>Nematoda</taxon>
        <taxon>Chromadorea</taxon>
        <taxon>Rhabditida</taxon>
        <taxon>Rhabditina</taxon>
        <taxon>Rhabditomorpha</taxon>
        <taxon>Rhabditoidea</taxon>
        <taxon>Rhabditidae</taxon>
        <taxon>Peloderinae</taxon>
        <taxon>Caenorhabditis</taxon>
    </lineage>
</organism>
<dbReference type="EnsemblMetazoa" id="CJA39906.1">
    <property type="protein sequence ID" value="CJA39906.1"/>
    <property type="gene ID" value="WBGene00215754"/>
</dbReference>
<dbReference type="Proteomes" id="UP000005237">
    <property type="component" value="Unassembled WGS sequence"/>
</dbReference>
<name>A0A8R1EQR0_CAEJA</name>